<comment type="similarity">
    <text evidence="1">Belongs to the protein disulfide isomerase family.</text>
</comment>
<dbReference type="InterPro" id="IPR013766">
    <property type="entry name" value="Thioredoxin_domain"/>
</dbReference>
<gene>
    <name evidence="4" type="ORF">PCOR1329_LOCUS73311</name>
</gene>
<dbReference type="InterPro" id="IPR051063">
    <property type="entry name" value="PDI"/>
</dbReference>
<keyword evidence="2" id="KW-0732">Signal</keyword>
<proteinExistence type="inferred from homology"/>
<evidence type="ECO:0000256" key="1">
    <source>
        <dbReference type="ARBA" id="ARBA00006347"/>
    </source>
</evidence>
<evidence type="ECO:0000259" key="3">
    <source>
        <dbReference type="PROSITE" id="PS51352"/>
    </source>
</evidence>
<feature type="domain" description="Thioredoxin" evidence="3">
    <location>
        <begin position="17"/>
        <end position="163"/>
    </location>
</feature>
<dbReference type="InterPro" id="IPR036249">
    <property type="entry name" value="Thioredoxin-like_sf"/>
</dbReference>
<dbReference type="CDD" id="cd02961">
    <property type="entry name" value="PDI_a_family"/>
    <property type="match status" value="2"/>
</dbReference>
<dbReference type="Proteomes" id="UP001189429">
    <property type="component" value="Unassembled WGS sequence"/>
</dbReference>
<evidence type="ECO:0000313" key="5">
    <source>
        <dbReference type="Proteomes" id="UP001189429"/>
    </source>
</evidence>
<protein>
    <recommendedName>
        <fullName evidence="3">Thioredoxin domain-containing protein</fullName>
    </recommendedName>
</protein>
<feature type="domain" description="Thioredoxin" evidence="3">
    <location>
        <begin position="170"/>
        <end position="316"/>
    </location>
</feature>
<accession>A0ABN9X4J8</accession>
<dbReference type="PANTHER" id="PTHR45672:SF3">
    <property type="entry name" value="THIOREDOXIN DOMAIN-CONTAINING PROTEIN 5"/>
    <property type="match status" value="1"/>
</dbReference>
<dbReference type="PROSITE" id="PS51352">
    <property type="entry name" value="THIOREDOXIN_2"/>
    <property type="match status" value="2"/>
</dbReference>
<dbReference type="SUPFAM" id="SSF52833">
    <property type="entry name" value="Thioredoxin-like"/>
    <property type="match status" value="2"/>
</dbReference>
<comment type="caution">
    <text evidence="4">The sequence shown here is derived from an EMBL/GenBank/DDBJ whole genome shotgun (WGS) entry which is preliminary data.</text>
</comment>
<dbReference type="Gene3D" id="3.40.30.10">
    <property type="entry name" value="Glutaredoxin"/>
    <property type="match status" value="2"/>
</dbReference>
<reference evidence="4" key="1">
    <citation type="submission" date="2023-10" db="EMBL/GenBank/DDBJ databases">
        <authorList>
            <person name="Chen Y."/>
            <person name="Shah S."/>
            <person name="Dougan E. K."/>
            <person name="Thang M."/>
            <person name="Chan C."/>
        </authorList>
    </citation>
    <scope>NUCLEOTIDE SEQUENCE [LARGE SCALE GENOMIC DNA]</scope>
</reference>
<dbReference type="Pfam" id="PF00085">
    <property type="entry name" value="Thioredoxin"/>
    <property type="match status" value="1"/>
</dbReference>
<dbReference type="EMBL" id="CAUYUJ010019861">
    <property type="protein sequence ID" value="CAK0894218.1"/>
    <property type="molecule type" value="Genomic_DNA"/>
</dbReference>
<evidence type="ECO:0000256" key="2">
    <source>
        <dbReference type="ARBA" id="ARBA00022729"/>
    </source>
</evidence>
<organism evidence="4 5">
    <name type="scientific">Prorocentrum cordatum</name>
    <dbReference type="NCBI Taxonomy" id="2364126"/>
    <lineage>
        <taxon>Eukaryota</taxon>
        <taxon>Sar</taxon>
        <taxon>Alveolata</taxon>
        <taxon>Dinophyceae</taxon>
        <taxon>Prorocentrales</taxon>
        <taxon>Prorocentraceae</taxon>
        <taxon>Prorocentrum</taxon>
    </lineage>
</organism>
<name>A0ABN9X4J8_9DINO</name>
<dbReference type="PANTHER" id="PTHR45672">
    <property type="entry name" value="PROTEIN DISULFIDE-ISOMERASE C17H9.14C-RELATED"/>
    <property type="match status" value="1"/>
</dbReference>
<sequence length="366" mass="38870">MVHDVLVAHSPAARELVSFLDPSPLLSAWGSVSRVAAGALGSLSSGLHWPAAAGAAAEPAGPHMVEYYAKDCPHCVSLAPVWRDAQHAWTASHRGDGADVTWEQKECFGPGWAKGRDYAECQQQGVESFPTIKFFPSARGHGVEYEDERSVDGIQDFLQSQLSGPKADLDTTGAVAADASKAELDTTGAVAPGDATARVVEYYAKDCPHCQDLEPVWKDAQQQWREANGGEDGGVVWSQKECFGEGWAKGKDWKECESAGVEGFPTVKFYRGATEDEFVDDRTASKLVDFVDSHVNPEAHNWTTEEVQKIEEAVAGGGAAPVTQAAAPVALAALGAPALAARRARAPVASAARPRRGSRAALACFL</sequence>
<keyword evidence="5" id="KW-1185">Reference proteome</keyword>
<evidence type="ECO:0000313" key="4">
    <source>
        <dbReference type="EMBL" id="CAK0894218.1"/>
    </source>
</evidence>